<keyword evidence="3" id="KW-0813">Transport</keyword>
<evidence type="ECO:0000256" key="3">
    <source>
        <dbReference type="ARBA" id="ARBA00022448"/>
    </source>
</evidence>
<dbReference type="EMBL" id="JACNYL010000002">
    <property type="protein sequence ID" value="MBD1421291.1"/>
    <property type="molecule type" value="Genomic_DNA"/>
</dbReference>
<gene>
    <name evidence="9" type="ORF">H8B21_06860</name>
</gene>
<evidence type="ECO:0000313" key="10">
    <source>
        <dbReference type="Proteomes" id="UP000651112"/>
    </source>
</evidence>
<reference evidence="9 10" key="1">
    <citation type="submission" date="2020-08" db="EMBL/GenBank/DDBJ databases">
        <title>Sphingobacterium sp. DN00404 isolated from aquaculture water.</title>
        <authorList>
            <person name="Zhang M."/>
        </authorList>
    </citation>
    <scope>NUCLEOTIDE SEQUENCE [LARGE SCALE GENOMIC DNA]</scope>
    <source>
        <strain evidence="9 10">KCTC 42746</strain>
    </source>
</reference>
<feature type="transmembrane region" description="Helical" evidence="8">
    <location>
        <begin position="91"/>
        <end position="122"/>
    </location>
</feature>
<feature type="transmembrane region" description="Helical" evidence="8">
    <location>
        <begin position="134"/>
        <end position="158"/>
    </location>
</feature>
<feature type="transmembrane region" description="Helical" evidence="8">
    <location>
        <begin position="178"/>
        <end position="197"/>
    </location>
</feature>
<evidence type="ECO:0000313" key="9">
    <source>
        <dbReference type="EMBL" id="MBD1421291.1"/>
    </source>
</evidence>
<dbReference type="Pfam" id="PF01032">
    <property type="entry name" value="FecCD"/>
    <property type="match status" value="1"/>
</dbReference>
<dbReference type="InterPro" id="IPR000522">
    <property type="entry name" value="ABC_transptr_permease_BtuC"/>
</dbReference>
<protein>
    <submittedName>
        <fullName evidence="9">Iron chelate uptake ABC transporter family permease subunit</fullName>
    </submittedName>
</protein>
<dbReference type="PANTHER" id="PTHR30472">
    <property type="entry name" value="FERRIC ENTEROBACTIN TRANSPORT SYSTEM PERMEASE PROTEIN"/>
    <property type="match status" value="1"/>
</dbReference>
<evidence type="ECO:0000256" key="1">
    <source>
        <dbReference type="ARBA" id="ARBA00004651"/>
    </source>
</evidence>
<comment type="subcellular location">
    <subcellularLocation>
        <location evidence="1">Cell membrane</location>
        <topology evidence="1">Multi-pass membrane protein</topology>
    </subcellularLocation>
</comment>
<dbReference type="Proteomes" id="UP000651112">
    <property type="component" value="Unassembled WGS sequence"/>
</dbReference>
<comment type="similarity">
    <text evidence="2">Belongs to the binding-protein-dependent transport system permease family. FecCD subfamily.</text>
</comment>
<name>A0ABR7XQ41_9SPHI</name>
<feature type="transmembrane region" description="Helical" evidence="8">
    <location>
        <begin position="220"/>
        <end position="245"/>
    </location>
</feature>
<evidence type="ECO:0000256" key="6">
    <source>
        <dbReference type="ARBA" id="ARBA00022989"/>
    </source>
</evidence>
<evidence type="ECO:0000256" key="4">
    <source>
        <dbReference type="ARBA" id="ARBA00022475"/>
    </source>
</evidence>
<evidence type="ECO:0000256" key="5">
    <source>
        <dbReference type="ARBA" id="ARBA00022692"/>
    </source>
</evidence>
<keyword evidence="6 8" id="KW-1133">Transmembrane helix</keyword>
<keyword evidence="10" id="KW-1185">Reference proteome</keyword>
<dbReference type="SUPFAM" id="SSF81345">
    <property type="entry name" value="ABC transporter involved in vitamin B12 uptake, BtuC"/>
    <property type="match status" value="1"/>
</dbReference>
<keyword evidence="4" id="KW-1003">Cell membrane</keyword>
<dbReference type="InterPro" id="IPR037294">
    <property type="entry name" value="ABC_BtuC-like"/>
</dbReference>
<keyword evidence="7 8" id="KW-0472">Membrane</keyword>
<comment type="caution">
    <text evidence="9">The sequence shown here is derived from an EMBL/GenBank/DDBJ whole genome shotgun (WGS) entry which is preliminary data.</text>
</comment>
<accession>A0ABR7XQ41</accession>
<dbReference type="PANTHER" id="PTHR30472:SF27">
    <property type="entry name" value="PETROBACTIN IMPORT SYSTEM PERMEASE PROTEIN YCLN"/>
    <property type="match status" value="1"/>
</dbReference>
<evidence type="ECO:0000256" key="8">
    <source>
        <dbReference type="SAM" id="Phobius"/>
    </source>
</evidence>
<dbReference type="Gene3D" id="1.10.3470.10">
    <property type="entry name" value="ABC transporter involved in vitamin B12 uptake, BtuC"/>
    <property type="match status" value="1"/>
</dbReference>
<evidence type="ECO:0000256" key="7">
    <source>
        <dbReference type="ARBA" id="ARBA00023136"/>
    </source>
</evidence>
<sequence>MLIRIFLILALFILAFISIFIGVRDISFSDINHLDDDDTLVIVVSRIPRLISILIAGVGMSVSGLIVQQIALNKFVSPTTMGTLDATKMGILLSMILFPAGGMLTKMTFSFFIALLASIIFLKIAAQIKYRSLIFVPLVGIVFGNIIAAIATFFAYKYNVVQNMEGWLVGDFSYIIKGNYEILYLAIPVVIISYLYAHKFTIVGLGEDAAKSLGLNHKQIVYLGLFLISITATVVVLTAGVIPFLGLIVPNIVSILFGDNLKKTLPYTGLIGAIFLLVCDMISRTIAFPYEVPIGLTVSIIGGVVFLGLVLKKVRYV</sequence>
<keyword evidence="5 8" id="KW-0812">Transmembrane</keyword>
<feature type="transmembrane region" description="Helical" evidence="8">
    <location>
        <begin position="294"/>
        <end position="311"/>
    </location>
</feature>
<feature type="transmembrane region" description="Helical" evidence="8">
    <location>
        <begin position="265"/>
        <end position="282"/>
    </location>
</feature>
<evidence type="ECO:0000256" key="2">
    <source>
        <dbReference type="ARBA" id="ARBA00007935"/>
    </source>
</evidence>
<proteinExistence type="inferred from homology"/>
<feature type="transmembrane region" description="Helical" evidence="8">
    <location>
        <begin position="50"/>
        <end position="71"/>
    </location>
</feature>
<feature type="transmembrane region" description="Helical" evidence="8">
    <location>
        <begin position="6"/>
        <end position="23"/>
    </location>
</feature>
<organism evidence="9 10">
    <name type="scientific">Sphingobacterium chuzhouense</name>
    <dbReference type="NCBI Taxonomy" id="1742264"/>
    <lineage>
        <taxon>Bacteria</taxon>
        <taxon>Pseudomonadati</taxon>
        <taxon>Bacteroidota</taxon>
        <taxon>Sphingobacteriia</taxon>
        <taxon>Sphingobacteriales</taxon>
        <taxon>Sphingobacteriaceae</taxon>
        <taxon>Sphingobacterium</taxon>
    </lineage>
</organism>
<dbReference type="CDD" id="cd06550">
    <property type="entry name" value="TM_ABC_iron-siderophores_like"/>
    <property type="match status" value="1"/>
</dbReference>